<evidence type="ECO:0000313" key="5">
    <source>
        <dbReference type="EMBL" id="GAA1715786.1"/>
    </source>
</evidence>
<keyword evidence="6" id="KW-1185">Reference proteome</keyword>
<dbReference type="SUPFAM" id="SSF46785">
    <property type="entry name" value="Winged helix' DNA-binding domain"/>
    <property type="match status" value="1"/>
</dbReference>
<dbReference type="InterPro" id="IPR011991">
    <property type="entry name" value="ArsR-like_HTH"/>
</dbReference>
<reference evidence="5 6" key="1">
    <citation type="journal article" date="2019" name="Int. J. Syst. Evol. Microbiol.">
        <title>The Global Catalogue of Microorganisms (GCM) 10K type strain sequencing project: providing services to taxonomists for standard genome sequencing and annotation.</title>
        <authorList>
            <consortium name="The Broad Institute Genomics Platform"/>
            <consortium name="The Broad Institute Genome Sequencing Center for Infectious Disease"/>
            <person name="Wu L."/>
            <person name="Ma J."/>
        </authorList>
    </citation>
    <scope>NUCLEOTIDE SEQUENCE [LARGE SCALE GENOMIC DNA]</scope>
    <source>
        <strain evidence="5 6">JCM 14718</strain>
    </source>
</reference>
<dbReference type="Pfam" id="PF01022">
    <property type="entry name" value="HTH_5"/>
    <property type="match status" value="1"/>
</dbReference>
<gene>
    <name evidence="5" type="ORF">GCM10009765_75700</name>
</gene>
<dbReference type="Gene3D" id="1.10.10.10">
    <property type="entry name" value="Winged helix-like DNA-binding domain superfamily/Winged helix DNA-binding domain"/>
    <property type="match status" value="1"/>
</dbReference>
<dbReference type="EMBL" id="BAAANY010000040">
    <property type="protein sequence ID" value="GAA1715786.1"/>
    <property type="molecule type" value="Genomic_DNA"/>
</dbReference>
<evidence type="ECO:0000313" key="6">
    <source>
        <dbReference type="Proteomes" id="UP001500618"/>
    </source>
</evidence>
<dbReference type="PROSITE" id="PS50987">
    <property type="entry name" value="HTH_ARSR_2"/>
    <property type="match status" value="1"/>
</dbReference>
<keyword evidence="2" id="KW-0238">DNA-binding</keyword>
<dbReference type="InterPro" id="IPR051081">
    <property type="entry name" value="HTH_MetalResp_TranReg"/>
</dbReference>
<evidence type="ECO:0000256" key="3">
    <source>
        <dbReference type="ARBA" id="ARBA00023163"/>
    </source>
</evidence>
<accession>A0ABN2J0Z8</accession>
<dbReference type="InterPro" id="IPR036388">
    <property type="entry name" value="WH-like_DNA-bd_sf"/>
</dbReference>
<dbReference type="PANTHER" id="PTHR33154">
    <property type="entry name" value="TRANSCRIPTIONAL REGULATOR, ARSR FAMILY"/>
    <property type="match status" value="1"/>
</dbReference>
<dbReference type="InterPro" id="IPR001845">
    <property type="entry name" value="HTH_ArsR_DNA-bd_dom"/>
</dbReference>
<protein>
    <submittedName>
        <fullName evidence="5">Winged helix-turn-helix domain-containing protein</fullName>
    </submittedName>
</protein>
<proteinExistence type="predicted"/>
<dbReference type="RefSeq" id="WP_163568463.1">
    <property type="nucleotide sequence ID" value="NZ_BAAANY010000040.1"/>
</dbReference>
<organism evidence="5 6">
    <name type="scientific">Fodinicola feengrottensis</name>
    <dbReference type="NCBI Taxonomy" id="435914"/>
    <lineage>
        <taxon>Bacteria</taxon>
        <taxon>Bacillati</taxon>
        <taxon>Actinomycetota</taxon>
        <taxon>Actinomycetes</taxon>
        <taxon>Mycobacteriales</taxon>
        <taxon>Fodinicola</taxon>
    </lineage>
</organism>
<keyword evidence="1" id="KW-0805">Transcription regulation</keyword>
<comment type="caution">
    <text evidence="5">The sequence shown here is derived from an EMBL/GenBank/DDBJ whole genome shotgun (WGS) entry which is preliminary data.</text>
</comment>
<dbReference type="SMART" id="SM00418">
    <property type="entry name" value="HTH_ARSR"/>
    <property type="match status" value="1"/>
</dbReference>
<keyword evidence="3" id="KW-0804">Transcription</keyword>
<evidence type="ECO:0000256" key="2">
    <source>
        <dbReference type="ARBA" id="ARBA00023125"/>
    </source>
</evidence>
<feature type="domain" description="HTH arsR-type" evidence="4">
    <location>
        <begin position="2"/>
        <end position="96"/>
    </location>
</feature>
<name>A0ABN2J0Z8_9ACTN</name>
<dbReference type="CDD" id="cd00090">
    <property type="entry name" value="HTH_ARSR"/>
    <property type="match status" value="1"/>
</dbReference>
<dbReference type="PANTHER" id="PTHR33154:SF33">
    <property type="entry name" value="TRANSCRIPTIONAL REPRESSOR SDPR"/>
    <property type="match status" value="1"/>
</dbReference>
<dbReference type="InterPro" id="IPR036390">
    <property type="entry name" value="WH_DNA-bd_sf"/>
</dbReference>
<evidence type="ECO:0000259" key="4">
    <source>
        <dbReference type="PROSITE" id="PS50987"/>
    </source>
</evidence>
<dbReference type="Proteomes" id="UP001500618">
    <property type="component" value="Unassembled WGS sequence"/>
</dbReference>
<sequence>MWTGGSGDDLVSALSTLANPHRLRVIAALADQETYVSELARRLGISRALLQAHLRRLEAAGLVTSRLELSADGKAMKFYRVNPFVFHLTPETVALAAQTLSVPDHTDEKGQP</sequence>
<evidence type="ECO:0000256" key="1">
    <source>
        <dbReference type="ARBA" id="ARBA00023015"/>
    </source>
</evidence>